<dbReference type="RefSeq" id="WP_120037063.1">
    <property type="nucleotide sequence ID" value="NZ_QZFU01000006.1"/>
</dbReference>
<sequence>MARSGFAEFLVARRAELRPADVGLPEGGRRRTPGLRREEVAVLAGLSADYLARLEQGRDTNPSMAVVNALANALKLEGSARHHFGWLSLTACQGAGCPGETPPEAEVSETMMGIVRALNPTPAFVLGRQLDVVHWNAAWAEFAGPLGLLDEPDRVNLATYTFTHPAARRVWREWDAVADLLIAALRRSQMRWGADTGIERFIEELCRTPEFALRWLRHPPSGFTNARLALAHPVHGPVTVPFETLDGAGDHSVAVWLVEQTTARTPALRLVGKRAANE</sequence>
<dbReference type="OrthoDB" id="3608749at2"/>
<evidence type="ECO:0000313" key="3">
    <source>
        <dbReference type="Proteomes" id="UP000266677"/>
    </source>
</evidence>
<dbReference type="InterPro" id="IPR041413">
    <property type="entry name" value="MLTR_LBD"/>
</dbReference>
<dbReference type="InterPro" id="IPR001387">
    <property type="entry name" value="Cro/C1-type_HTH"/>
</dbReference>
<dbReference type="GO" id="GO:0003677">
    <property type="term" value="F:DNA binding"/>
    <property type="evidence" value="ECO:0007669"/>
    <property type="project" value="InterPro"/>
</dbReference>
<comment type="caution">
    <text evidence="2">The sequence shown here is derived from an EMBL/GenBank/DDBJ whole genome shotgun (WGS) entry which is preliminary data.</text>
</comment>
<dbReference type="CDD" id="cd00093">
    <property type="entry name" value="HTH_XRE"/>
    <property type="match status" value="1"/>
</dbReference>
<dbReference type="PROSITE" id="PS50943">
    <property type="entry name" value="HTH_CROC1"/>
    <property type="match status" value="1"/>
</dbReference>
<dbReference type="SMART" id="SM00530">
    <property type="entry name" value="HTH_XRE"/>
    <property type="match status" value="1"/>
</dbReference>
<dbReference type="PANTHER" id="PTHR35010">
    <property type="entry name" value="BLL4672 PROTEIN-RELATED"/>
    <property type="match status" value="1"/>
</dbReference>
<name>A0A3A4KTU9_9NOCA</name>
<dbReference type="Pfam" id="PF17765">
    <property type="entry name" value="MLTR_LBD"/>
    <property type="match status" value="1"/>
</dbReference>
<evidence type="ECO:0000313" key="2">
    <source>
        <dbReference type="EMBL" id="RJO79927.1"/>
    </source>
</evidence>
<evidence type="ECO:0000259" key="1">
    <source>
        <dbReference type="PROSITE" id="PS50943"/>
    </source>
</evidence>
<dbReference type="Pfam" id="PF13560">
    <property type="entry name" value="HTH_31"/>
    <property type="match status" value="1"/>
</dbReference>
<dbReference type="SUPFAM" id="SSF47413">
    <property type="entry name" value="lambda repressor-like DNA-binding domains"/>
    <property type="match status" value="1"/>
</dbReference>
<accession>A0A3A4KTU9</accession>
<dbReference type="AlphaFoldDB" id="A0A3A4KTU9"/>
<keyword evidence="3" id="KW-1185">Reference proteome</keyword>
<dbReference type="EMBL" id="QZFU01000006">
    <property type="protein sequence ID" value="RJO79927.1"/>
    <property type="molecule type" value="Genomic_DNA"/>
</dbReference>
<protein>
    <submittedName>
        <fullName evidence="2">XRE family transcriptional regulator</fullName>
    </submittedName>
</protein>
<dbReference type="Proteomes" id="UP000266677">
    <property type="component" value="Unassembled WGS sequence"/>
</dbReference>
<feature type="domain" description="HTH cro/C1-type" evidence="1">
    <location>
        <begin position="34"/>
        <end position="81"/>
    </location>
</feature>
<gene>
    <name evidence="2" type="ORF">D5S18_01300</name>
</gene>
<proteinExistence type="predicted"/>
<reference evidence="2 3" key="1">
    <citation type="submission" date="2018-09" db="EMBL/GenBank/DDBJ databases">
        <title>YIM PH21274 draft genome.</title>
        <authorList>
            <person name="Miao C."/>
        </authorList>
    </citation>
    <scope>NUCLEOTIDE SEQUENCE [LARGE SCALE GENOMIC DNA]</scope>
    <source>
        <strain evidence="2 3">YIM PH 21724</strain>
    </source>
</reference>
<organism evidence="2 3">
    <name type="scientific">Nocardia panacis</name>
    <dbReference type="NCBI Taxonomy" id="2340916"/>
    <lineage>
        <taxon>Bacteria</taxon>
        <taxon>Bacillati</taxon>
        <taxon>Actinomycetota</taxon>
        <taxon>Actinomycetes</taxon>
        <taxon>Mycobacteriales</taxon>
        <taxon>Nocardiaceae</taxon>
        <taxon>Nocardia</taxon>
    </lineage>
</organism>
<dbReference type="Gene3D" id="3.30.450.180">
    <property type="match status" value="1"/>
</dbReference>
<dbReference type="Gene3D" id="1.10.260.40">
    <property type="entry name" value="lambda repressor-like DNA-binding domains"/>
    <property type="match status" value="1"/>
</dbReference>
<dbReference type="InterPro" id="IPR010982">
    <property type="entry name" value="Lambda_DNA-bd_dom_sf"/>
</dbReference>